<dbReference type="InterPro" id="IPR006638">
    <property type="entry name" value="Elp3/MiaA/NifB-like_rSAM"/>
</dbReference>
<dbReference type="eggNOG" id="COG2896">
    <property type="taxonomic scope" value="Bacteria"/>
</dbReference>
<organism evidence="14 15">
    <name type="scientific">Cesiribacter andamanensis AMV16</name>
    <dbReference type="NCBI Taxonomy" id="1279009"/>
    <lineage>
        <taxon>Bacteria</taxon>
        <taxon>Pseudomonadati</taxon>
        <taxon>Bacteroidota</taxon>
        <taxon>Cytophagia</taxon>
        <taxon>Cytophagales</taxon>
        <taxon>Cesiribacteraceae</taxon>
        <taxon>Cesiribacter</taxon>
    </lineage>
</organism>
<evidence type="ECO:0000256" key="3">
    <source>
        <dbReference type="ARBA" id="ARBA00022485"/>
    </source>
</evidence>
<evidence type="ECO:0000256" key="8">
    <source>
        <dbReference type="ARBA" id="ARBA00023014"/>
    </source>
</evidence>
<evidence type="ECO:0000259" key="13">
    <source>
        <dbReference type="PROSITE" id="PS51918"/>
    </source>
</evidence>
<evidence type="ECO:0000256" key="10">
    <source>
        <dbReference type="ARBA" id="ARBA00023150"/>
    </source>
</evidence>
<reference evidence="14 15" key="1">
    <citation type="journal article" date="2013" name="Genome Announc.">
        <title>Draft Genome Sequence of Cesiribacter andamanensis Strain AMV16T, Isolated from a Soil Sample from a Mud Volcano in the Andaman Islands, India.</title>
        <authorList>
            <person name="Shivaji S."/>
            <person name="Ara S."/>
            <person name="Begum Z."/>
            <person name="Srinivas T.N."/>
            <person name="Singh A."/>
            <person name="Kumar Pinnaka A."/>
        </authorList>
    </citation>
    <scope>NUCLEOTIDE SEQUENCE [LARGE SCALE GENOMIC DNA]</scope>
    <source>
        <strain evidence="14 15">AMV16</strain>
    </source>
</reference>
<comment type="caution">
    <text evidence="14">The sequence shown here is derived from an EMBL/GenBank/DDBJ whole genome shotgun (WGS) entry which is preliminary data.</text>
</comment>
<evidence type="ECO:0000256" key="6">
    <source>
        <dbReference type="ARBA" id="ARBA00022741"/>
    </source>
</evidence>
<dbReference type="SUPFAM" id="SSF102114">
    <property type="entry name" value="Radical SAM enzymes"/>
    <property type="match status" value="1"/>
</dbReference>
<dbReference type="Pfam" id="PF06463">
    <property type="entry name" value="Mob_synth_C"/>
    <property type="match status" value="1"/>
</dbReference>
<dbReference type="RefSeq" id="WP_009194589.1">
    <property type="nucleotide sequence ID" value="NZ_AODQ01000020.1"/>
</dbReference>
<dbReference type="SFLD" id="SFLDS00029">
    <property type="entry name" value="Radical_SAM"/>
    <property type="match status" value="1"/>
</dbReference>
<keyword evidence="4" id="KW-0949">S-adenosyl-L-methionine</keyword>
<dbReference type="PANTHER" id="PTHR22960">
    <property type="entry name" value="MOLYBDOPTERIN COFACTOR SYNTHESIS PROTEIN A"/>
    <property type="match status" value="1"/>
</dbReference>
<dbReference type="InterPro" id="IPR050105">
    <property type="entry name" value="MoCo_biosynth_MoaA/MoaC"/>
</dbReference>
<sequence length="326" mass="36843">MLKDRFNRIHDYLRISLTDSCNFRCSYCMPEETISCMPNDHLMQPQEIEAIARTFVCLGVRKIRLTGGEPLVRKGAGDIIRSLSQLPIELTLTTNGVLADQYIDLFKEAGIRSLNVSLDTLQEGKFFGLTRRDAFHKVWNNILLLMAEGFHVKLNVVVMKGVNEGEVNDFIALTKDLPLHVRFIEFMPFDGNRWQKGKVVPTAQLLARAEEAFSFIKLKDEKHATAKKYKVLNYQGTFAFITTMSAPFCGDCNRMRLTADGKLKNCLFGKDELNLLAALRQGEPLLPLIQKSLLIKAEKMGGQFENTYQQTDGASLQNRSMIRIGG</sequence>
<evidence type="ECO:0000313" key="14">
    <source>
        <dbReference type="EMBL" id="EMR03668.1"/>
    </source>
</evidence>
<dbReference type="Pfam" id="PF04055">
    <property type="entry name" value="Radical_SAM"/>
    <property type="match status" value="1"/>
</dbReference>
<dbReference type="EC" id="4.1.99.22" evidence="2"/>
<dbReference type="GO" id="GO:0006777">
    <property type="term" value="P:Mo-molybdopterin cofactor biosynthetic process"/>
    <property type="evidence" value="ECO:0007669"/>
    <property type="project" value="UniProtKB-KW"/>
</dbReference>
<dbReference type="InterPro" id="IPR013785">
    <property type="entry name" value="Aldolase_TIM"/>
</dbReference>
<dbReference type="NCBIfam" id="TIGR02666">
    <property type="entry name" value="moaA"/>
    <property type="match status" value="1"/>
</dbReference>
<evidence type="ECO:0000256" key="4">
    <source>
        <dbReference type="ARBA" id="ARBA00022691"/>
    </source>
</evidence>
<dbReference type="Proteomes" id="UP000011910">
    <property type="component" value="Unassembled WGS sequence"/>
</dbReference>
<dbReference type="InterPro" id="IPR013483">
    <property type="entry name" value="MoaA"/>
</dbReference>
<dbReference type="PATRIC" id="fig|1279009.4.peg.1199"/>
<dbReference type="GO" id="GO:0005525">
    <property type="term" value="F:GTP binding"/>
    <property type="evidence" value="ECO:0007669"/>
    <property type="project" value="UniProtKB-KW"/>
</dbReference>
<evidence type="ECO:0000256" key="9">
    <source>
        <dbReference type="ARBA" id="ARBA00023134"/>
    </source>
</evidence>
<dbReference type="EMBL" id="AODQ01000020">
    <property type="protein sequence ID" value="EMR03668.1"/>
    <property type="molecule type" value="Genomic_DNA"/>
</dbReference>
<dbReference type="AlphaFoldDB" id="M7N4S7"/>
<feature type="domain" description="Radical SAM core" evidence="13">
    <location>
        <begin position="5"/>
        <end position="222"/>
    </location>
</feature>
<dbReference type="InterPro" id="IPR058240">
    <property type="entry name" value="rSAM_sf"/>
</dbReference>
<evidence type="ECO:0000256" key="7">
    <source>
        <dbReference type="ARBA" id="ARBA00023004"/>
    </source>
</evidence>
<name>M7N4S7_9BACT</name>
<dbReference type="OrthoDB" id="9763993at2"/>
<keyword evidence="6" id="KW-0547">Nucleotide-binding</keyword>
<dbReference type="PROSITE" id="PS01305">
    <property type="entry name" value="MOAA_NIFB_PQQE"/>
    <property type="match status" value="1"/>
</dbReference>
<keyword evidence="11" id="KW-0456">Lyase</keyword>
<evidence type="ECO:0000256" key="5">
    <source>
        <dbReference type="ARBA" id="ARBA00022723"/>
    </source>
</evidence>
<dbReference type="SMART" id="SM00729">
    <property type="entry name" value="Elp3"/>
    <property type="match status" value="1"/>
</dbReference>
<dbReference type="UniPathway" id="UPA00344"/>
<dbReference type="SFLD" id="SFLDG01383">
    <property type="entry name" value="cyclic_pyranopterin_phosphate"/>
    <property type="match status" value="1"/>
</dbReference>
<dbReference type="SFLD" id="SFLDG01386">
    <property type="entry name" value="main_SPASM_domain-containing"/>
    <property type="match status" value="1"/>
</dbReference>
<dbReference type="Gene3D" id="3.20.20.70">
    <property type="entry name" value="Aldolase class I"/>
    <property type="match status" value="1"/>
</dbReference>
<dbReference type="InterPro" id="IPR040064">
    <property type="entry name" value="MoaA-like"/>
</dbReference>
<dbReference type="CDD" id="cd21117">
    <property type="entry name" value="Twitch_MoaA"/>
    <property type="match status" value="1"/>
</dbReference>
<keyword evidence="9" id="KW-0342">GTP-binding</keyword>
<keyword evidence="7" id="KW-0408">Iron</keyword>
<dbReference type="SFLD" id="SFLDG01067">
    <property type="entry name" value="SPASM/twitch_domain_containing"/>
    <property type="match status" value="1"/>
</dbReference>
<evidence type="ECO:0000256" key="2">
    <source>
        <dbReference type="ARBA" id="ARBA00012167"/>
    </source>
</evidence>
<dbReference type="PROSITE" id="PS51918">
    <property type="entry name" value="RADICAL_SAM"/>
    <property type="match status" value="1"/>
</dbReference>
<accession>M7N4S7</accession>
<evidence type="ECO:0000256" key="1">
    <source>
        <dbReference type="ARBA" id="ARBA00001966"/>
    </source>
</evidence>
<keyword evidence="10" id="KW-0501">Molybdenum cofactor biosynthesis</keyword>
<protein>
    <recommendedName>
        <fullName evidence="2">GTP 3',8-cyclase</fullName>
        <ecNumber evidence="2">4.1.99.22</ecNumber>
    </recommendedName>
</protein>
<dbReference type="GO" id="GO:0046872">
    <property type="term" value="F:metal ion binding"/>
    <property type="evidence" value="ECO:0007669"/>
    <property type="project" value="UniProtKB-KW"/>
</dbReference>
<proteinExistence type="predicted"/>
<comment type="cofactor">
    <cofactor evidence="1">
        <name>[4Fe-4S] cluster</name>
        <dbReference type="ChEBI" id="CHEBI:49883"/>
    </cofactor>
</comment>
<dbReference type="GO" id="GO:0061799">
    <property type="term" value="F:cyclic pyranopterin monophosphate synthase activity"/>
    <property type="evidence" value="ECO:0007669"/>
    <property type="project" value="TreeGrafter"/>
</dbReference>
<dbReference type="GO" id="GO:0061798">
    <property type="term" value="F:GTP 3',8'-cyclase activity"/>
    <property type="evidence" value="ECO:0007669"/>
    <property type="project" value="UniProtKB-EC"/>
</dbReference>
<evidence type="ECO:0000256" key="12">
    <source>
        <dbReference type="ARBA" id="ARBA00048697"/>
    </source>
</evidence>
<dbReference type="STRING" id="1279009.ADICEAN_01189"/>
<dbReference type="PANTHER" id="PTHR22960:SF0">
    <property type="entry name" value="MOLYBDENUM COFACTOR BIOSYNTHESIS PROTEIN 1"/>
    <property type="match status" value="1"/>
</dbReference>
<keyword evidence="5" id="KW-0479">Metal-binding</keyword>
<dbReference type="InterPro" id="IPR007197">
    <property type="entry name" value="rSAM"/>
</dbReference>
<evidence type="ECO:0000313" key="15">
    <source>
        <dbReference type="Proteomes" id="UP000011910"/>
    </source>
</evidence>
<keyword evidence="8" id="KW-0411">Iron-sulfur</keyword>
<dbReference type="GO" id="GO:0051539">
    <property type="term" value="F:4 iron, 4 sulfur cluster binding"/>
    <property type="evidence" value="ECO:0007669"/>
    <property type="project" value="UniProtKB-KW"/>
</dbReference>
<dbReference type="CDD" id="cd01335">
    <property type="entry name" value="Radical_SAM"/>
    <property type="match status" value="1"/>
</dbReference>
<evidence type="ECO:0000256" key="11">
    <source>
        <dbReference type="ARBA" id="ARBA00023239"/>
    </source>
</evidence>
<keyword evidence="3" id="KW-0004">4Fe-4S</keyword>
<dbReference type="InterPro" id="IPR010505">
    <property type="entry name" value="MoaA_twitch"/>
</dbReference>
<comment type="catalytic activity">
    <reaction evidence="12">
        <text>GTP + AH2 + S-adenosyl-L-methionine = (8S)-3',8-cyclo-7,8-dihydroguanosine 5'-triphosphate + 5'-deoxyadenosine + L-methionine + A + H(+)</text>
        <dbReference type="Rhea" id="RHEA:49576"/>
        <dbReference type="ChEBI" id="CHEBI:13193"/>
        <dbReference type="ChEBI" id="CHEBI:15378"/>
        <dbReference type="ChEBI" id="CHEBI:17319"/>
        <dbReference type="ChEBI" id="CHEBI:17499"/>
        <dbReference type="ChEBI" id="CHEBI:37565"/>
        <dbReference type="ChEBI" id="CHEBI:57844"/>
        <dbReference type="ChEBI" id="CHEBI:59789"/>
        <dbReference type="ChEBI" id="CHEBI:131766"/>
        <dbReference type="EC" id="4.1.99.22"/>
    </reaction>
</comment>
<gene>
    <name evidence="14" type="primary">moaA_2</name>
    <name evidence="14" type="ORF">ADICEAN_01189</name>
</gene>
<keyword evidence="15" id="KW-1185">Reference proteome</keyword>
<dbReference type="InterPro" id="IPR000385">
    <property type="entry name" value="MoaA_NifB_PqqE_Fe-S-bd_CS"/>
</dbReference>